<dbReference type="Pfam" id="PF00211">
    <property type="entry name" value="Guanylate_cyc"/>
    <property type="match status" value="1"/>
</dbReference>
<dbReference type="InterPro" id="IPR035965">
    <property type="entry name" value="PAS-like_dom_sf"/>
</dbReference>
<feature type="transmembrane region" description="Helical" evidence="1">
    <location>
        <begin position="146"/>
        <end position="170"/>
    </location>
</feature>
<dbReference type="GO" id="GO:0019934">
    <property type="term" value="P:cGMP-mediated signaling"/>
    <property type="evidence" value="ECO:0007669"/>
    <property type="project" value="TreeGrafter"/>
</dbReference>
<sequence>MSYISSRSEASARTQIMTTSQNLAQNDFDDSFLYQLLEKFIFPLFSQLSFTINLPQIWHIIHFIITVIQILCTVNFFGSNLIFPEISNIFKIFNGFNDLGISNSNFRDCFPQFISLTLIFSIFMIWILYIYFSFGSTRTFTMLELYVTSIIQNVMCIVVPFYSAALASSIKAALLETSNDGIYWSIAITIELIVLASLSIISSFLLSESSVINNSFYFCWDSKLFNYILLWISFNTFMSSFTEILARYVLFISIVFSLIFCCLIIYRVYFFPFCNFYMNIFFGGLFLGGTLIHILVIILFFKQILSTGYICLIELLILVVSWILFSIFSIKNRNIIQTILNPIIEDSTNEIIKLNEIQKNEHFDTIIFSSTFDVFRYLNIGISYQCNYFIDFSFQKYLMNNYPNKSIVFKLCQMASFFPGQNQFLSFILNYITRYMNLTVGQRNLLFQIRNTNQFRQSSSPNEAKMELNRIKKRVDNSISIIRWFWHDIIDQKNERNSKCFREISKLTNTTITTFYDAIGRYPNSIEINNEFTRFLIEGAADFCLAIDVHKKSISHEIGRTKMENDKSYISMINYYPKYLTKNILDSHGLLIDKDVICSYPSDSSLQTSSSSTSDNDYDAKREEIMKSLFSDARQRVTIQKALNNTNIHGLAAMVVMIISQVFITLFFYLLIILILPRISKNISPYIKNLNNMMTASATTQYLAILSGIHILEIFDEFQIRDNFTHDLKNPKDSYIFMHQQVKKNRIITQDFYQTVLSDAKSRSNEINTIFNATINFAIPTKLFLSDNQVKLTLKQSLTMYHNTVDEAASLGNASFSKEEKLDLANYYLLNILMNCEHISHKLSELTNFTVDNGIQRTKSYLKFLVILAYIVSGIFFFVLGILLSLVSIKLTKTIQKTLHLLQNTKLEAVKESFKPISLKSRKNDVRGNSTLALYHSDSFEYYFPFYIFLFNICATIFFIITGRIIDRNLSKYNELFDWNIYGGNRYIKLLESIMYNLRITIQNTSDSEVNSQMKQSLENASFSHSTFVKTIIGEDKSLNSEYLHDKCQINRSTNFHSFIECISLHLTYDIAELYVSSLISSELNSYSSTFINAIYIVEYDLFLSLYEFQNVILEYSNSLIKSQEKYIQKIICLAIILQLLFFTLVIFSTTKFSKMFCGVKQMIRLLPPSYVFQNSPLIDFILNNTENHSSEIAMTPSDAIVSASSNAILVISYNEIIQSVNDSLKKMTGFTPDQVLGQQLTWIFPIGDDKGVEDEQMKNFYEALDNTKKDENTTKSVVTKIITESGEFVPVKATFISTKDDSSEQTNSNDSILIMLRDLTKIQEQKKLLKNIMKKTEFLLSKLIPNEVLPTILSKSEPFTFISNQATVIYVELFGMLDYVHSLTPKQLIAVLNAIYDKFEETSKRYPAVHFIKTHDDLFVACAGLFDYQNDIKIQINQVLSFCCSINDEIDEVNDRLSVNIQLRFGINYGGPLIGQLINSSTPTFDLMGRVIQDAIKLQTKGELGEVQITNNVLEFVDMNKFNISDGIVLKDKEKISKNKEKEKYDIQIYIVHKKNHSASYAELPKFTPMNTSFFGLLDIPDDEV</sequence>
<accession>A0A1J4K458</accession>
<evidence type="ECO:0008006" key="6">
    <source>
        <dbReference type="Google" id="ProtNLM"/>
    </source>
</evidence>
<feature type="transmembrane region" description="Helical" evidence="1">
    <location>
        <begin position="308"/>
        <end position="330"/>
    </location>
</feature>
<keyword evidence="1" id="KW-1133">Transmembrane helix</keyword>
<feature type="transmembrane region" description="Helical" evidence="1">
    <location>
        <begin position="942"/>
        <end position="962"/>
    </location>
</feature>
<dbReference type="PROSITE" id="PS50112">
    <property type="entry name" value="PAS"/>
    <property type="match status" value="1"/>
</dbReference>
<evidence type="ECO:0000313" key="4">
    <source>
        <dbReference type="EMBL" id="OHT04478.1"/>
    </source>
</evidence>
<gene>
    <name evidence="4" type="ORF">TRFO_28041</name>
</gene>
<name>A0A1J4K458_9EUKA</name>
<dbReference type="GO" id="GO:0070482">
    <property type="term" value="P:response to oxygen levels"/>
    <property type="evidence" value="ECO:0007669"/>
    <property type="project" value="TreeGrafter"/>
</dbReference>
<feature type="domain" description="PAS" evidence="2">
    <location>
        <begin position="1201"/>
        <end position="1241"/>
    </location>
</feature>
<dbReference type="InterPro" id="IPR000014">
    <property type="entry name" value="PAS"/>
</dbReference>
<keyword evidence="1" id="KW-0812">Transmembrane</keyword>
<dbReference type="Gene3D" id="3.30.70.1230">
    <property type="entry name" value="Nucleotide cyclase"/>
    <property type="match status" value="1"/>
</dbReference>
<feature type="transmembrane region" description="Helical" evidence="1">
    <location>
        <begin position="276"/>
        <end position="301"/>
    </location>
</feature>
<evidence type="ECO:0000313" key="5">
    <source>
        <dbReference type="Proteomes" id="UP000179807"/>
    </source>
</evidence>
<feature type="transmembrane region" description="Helical" evidence="1">
    <location>
        <begin position="1127"/>
        <end position="1148"/>
    </location>
</feature>
<feature type="domain" description="Guanylate cyclase" evidence="3">
    <location>
        <begin position="1368"/>
        <end position="1500"/>
    </location>
</feature>
<feature type="transmembrane region" description="Helical" evidence="1">
    <location>
        <begin position="248"/>
        <end position="270"/>
    </location>
</feature>
<dbReference type="GO" id="GO:0004383">
    <property type="term" value="F:guanylate cyclase activity"/>
    <property type="evidence" value="ECO:0007669"/>
    <property type="project" value="TreeGrafter"/>
</dbReference>
<dbReference type="RefSeq" id="XP_068357614.1">
    <property type="nucleotide sequence ID" value="XM_068505932.1"/>
</dbReference>
<dbReference type="InterPro" id="IPR029787">
    <property type="entry name" value="Nucleotide_cyclase"/>
</dbReference>
<dbReference type="Gene3D" id="3.30.450.20">
    <property type="entry name" value="PAS domain"/>
    <property type="match status" value="1"/>
</dbReference>
<feature type="transmembrane region" description="Helical" evidence="1">
    <location>
        <begin position="864"/>
        <end position="889"/>
    </location>
</feature>
<feature type="transmembrane region" description="Helical" evidence="1">
    <location>
        <begin position="651"/>
        <end position="676"/>
    </location>
</feature>
<evidence type="ECO:0000259" key="2">
    <source>
        <dbReference type="PROSITE" id="PS50112"/>
    </source>
</evidence>
<dbReference type="PROSITE" id="PS50125">
    <property type="entry name" value="GUANYLATE_CYCLASE_2"/>
    <property type="match status" value="1"/>
</dbReference>
<dbReference type="SUPFAM" id="SSF55073">
    <property type="entry name" value="Nucleotide cyclase"/>
    <property type="match status" value="1"/>
</dbReference>
<dbReference type="OrthoDB" id="1890790at2759"/>
<feature type="transmembrane region" description="Helical" evidence="1">
    <location>
        <begin position="57"/>
        <end position="83"/>
    </location>
</feature>
<dbReference type="GeneID" id="94840636"/>
<reference evidence="4" key="1">
    <citation type="submission" date="2016-10" db="EMBL/GenBank/DDBJ databases">
        <authorList>
            <person name="Benchimol M."/>
            <person name="Almeida L.G."/>
            <person name="Vasconcelos A.T."/>
            <person name="Perreira-Neves A."/>
            <person name="Rosa I.A."/>
            <person name="Tasca T."/>
            <person name="Bogo M.R."/>
            <person name="de Souza W."/>
        </authorList>
    </citation>
    <scope>NUCLEOTIDE SEQUENCE [LARGE SCALE GENOMIC DNA]</scope>
    <source>
        <strain evidence="4">K</strain>
    </source>
</reference>
<dbReference type="SUPFAM" id="SSF55785">
    <property type="entry name" value="PYP-like sensor domain (PAS domain)"/>
    <property type="match status" value="1"/>
</dbReference>
<protein>
    <recommendedName>
        <fullName evidence="6">Adenylate and Guanylate cyclase catalytic domain containing protein</fullName>
    </recommendedName>
</protein>
<proteinExistence type="predicted"/>
<keyword evidence="5" id="KW-1185">Reference proteome</keyword>
<dbReference type="SMART" id="SM00044">
    <property type="entry name" value="CYCc"/>
    <property type="match status" value="1"/>
</dbReference>
<dbReference type="VEuPathDB" id="TrichDB:TRFO_28041"/>
<dbReference type="PANTHER" id="PTHR45655">
    <property type="entry name" value="GUANYLATE CYCLASE SOLUBLE SUBUNIT BETA-2"/>
    <property type="match status" value="1"/>
</dbReference>
<dbReference type="EMBL" id="MLAK01000792">
    <property type="protein sequence ID" value="OHT04478.1"/>
    <property type="molecule type" value="Genomic_DNA"/>
</dbReference>
<dbReference type="Proteomes" id="UP000179807">
    <property type="component" value="Unassembled WGS sequence"/>
</dbReference>
<evidence type="ECO:0000256" key="1">
    <source>
        <dbReference type="SAM" id="Phobius"/>
    </source>
</evidence>
<feature type="transmembrane region" description="Helical" evidence="1">
    <location>
        <begin position="113"/>
        <end position="134"/>
    </location>
</feature>
<comment type="caution">
    <text evidence="4">The sequence shown here is derived from an EMBL/GenBank/DDBJ whole genome shotgun (WGS) entry which is preliminary data.</text>
</comment>
<dbReference type="InterPro" id="IPR001054">
    <property type="entry name" value="A/G_cyclase"/>
</dbReference>
<feature type="transmembrane region" description="Helical" evidence="1">
    <location>
        <begin position="182"/>
        <end position="204"/>
    </location>
</feature>
<keyword evidence="1" id="KW-0472">Membrane</keyword>
<dbReference type="NCBIfam" id="TIGR00229">
    <property type="entry name" value="sensory_box"/>
    <property type="match status" value="1"/>
</dbReference>
<dbReference type="Pfam" id="PF13426">
    <property type="entry name" value="PAS_9"/>
    <property type="match status" value="1"/>
</dbReference>
<dbReference type="PANTHER" id="PTHR45655:SF13">
    <property type="entry name" value="SOLUBLE GUANYLATE CYCLASE GCY-32-RELATED"/>
    <property type="match status" value="1"/>
</dbReference>
<organism evidence="4 5">
    <name type="scientific">Tritrichomonas foetus</name>
    <dbReference type="NCBI Taxonomy" id="1144522"/>
    <lineage>
        <taxon>Eukaryota</taxon>
        <taxon>Metamonada</taxon>
        <taxon>Parabasalia</taxon>
        <taxon>Tritrichomonadida</taxon>
        <taxon>Tritrichomonadidae</taxon>
        <taxon>Tritrichomonas</taxon>
    </lineage>
</organism>
<evidence type="ECO:0000259" key="3">
    <source>
        <dbReference type="PROSITE" id="PS50125"/>
    </source>
</evidence>
<dbReference type="GO" id="GO:0008074">
    <property type="term" value="C:guanylate cyclase complex, soluble"/>
    <property type="evidence" value="ECO:0007669"/>
    <property type="project" value="TreeGrafter"/>
</dbReference>